<evidence type="ECO:0000313" key="4">
    <source>
        <dbReference type="EMBL" id="ARD66383.1"/>
    </source>
</evidence>
<evidence type="ECO:0000256" key="1">
    <source>
        <dbReference type="ARBA" id="ARBA00007137"/>
    </source>
</evidence>
<keyword evidence="3" id="KW-0808">Transferase</keyword>
<proteinExistence type="inferred from homology"/>
<name>A0AAC9QVH8_EUBLI</name>
<dbReference type="KEGG" id="elim:B2M23_12920"/>
<evidence type="ECO:0000256" key="3">
    <source>
        <dbReference type="ARBA" id="ARBA00022679"/>
    </source>
</evidence>
<dbReference type="InterPro" id="IPR038601">
    <property type="entry name" value="MttB-like_sf"/>
</dbReference>
<dbReference type="EMBL" id="CP019962">
    <property type="protein sequence ID" value="ARD66383.1"/>
    <property type="molecule type" value="Genomic_DNA"/>
</dbReference>
<gene>
    <name evidence="4" type="ORF">B2M23_12920</name>
</gene>
<comment type="similarity">
    <text evidence="1">Belongs to the trimethylamine methyltransferase family.</text>
</comment>
<evidence type="ECO:0000256" key="2">
    <source>
        <dbReference type="ARBA" id="ARBA00022603"/>
    </source>
</evidence>
<dbReference type="InterPro" id="IPR010426">
    <property type="entry name" value="MTTB_MeTrfase"/>
</dbReference>
<sequence length="518" mass="59106">MDGRLGDNRHCFRLDYLQTRQKQTAENGKYITKIRRKMMNTKKYSHYVSQETIEKIHENSLVLLEEVGVLFENERALALFRQNGFRIEGEKVFFDRKKIESLLQQLPESFELTSSKGNLKIGNGSRITMPSGGPVYISDHGRVRKTTNEDITNIFKICCTSKELKYNRLEYLPDTKGLDQKQLIHYHTAMSLKYSTLPPFMLVNTFNLDKDTIYQHTLDDIEIIRRYEGVTDKTKIVNTFCVNSLSPLCYDHDPLERVFAYAESNQPLWFSPCAMPVLTAPYSVISTMILTNAEILAGIVFAQLIQPGLPCIYGNTSTGTNLKTLLLTFGAPETMLMIYASNAMADFYKIPCRTGGGQADAKEVDYQAGLESMFMIQSTMEAGTDLIFHATGMMGSMNLFSYEKFILDEEAVAFARRMVDGIDCSDEKLCMDILRETGPRGSFLKGRTPKMYREEFYMAKYLNKEDVNTWQNEGSVSILETARKEVAKRISSYEAPGITKEQDKLLMPYLPPQYQDNI</sequence>
<accession>A0AAC9QVH8</accession>
<protein>
    <recommendedName>
        <fullName evidence="6">Trimethylamine methyltransferase family protein</fullName>
    </recommendedName>
</protein>
<dbReference type="AlphaFoldDB" id="A0AAC9QVH8"/>
<dbReference type="Pfam" id="PF06253">
    <property type="entry name" value="MTTB"/>
    <property type="match status" value="1"/>
</dbReference>
<reference evidence="5" key="1">
    <citation type="journal article" date="2017" name="Sci. Rep.">
        <title>Determination of the Genome and Primary Transcriptome of Syngas Fermenting Eubacterium limosum ATCC 8486.</title>
        <authorList>
            <person name="Song Y."/>
            <person name="Shin J."/>
            <person name="Jeong Y."/>
            <person name="Jin S."/>
            <person name="Lee J.K."/>
            <person name="Kim D.R."/>
            <person name="Kim S.C."/>
            <person name="Cho S."/>
            <person name="Cho B.K."/>
        </authorList>
    </citation>
    <scope>NUCLEOTIDE SEQUENCE [LARGE SCALE GENOMIC DNA]</scope>
    <source>
        <strain evidence="5">ATCC 8486</strain>
    </source>
</reference>
<dbReference type="GO" id="GO:0008168">
    <property type="term" value="F:methyltransferase activity"/>
    <property type="evidence" value="ECO:0007669"/>
    <property type="project" value="UniProtKB-KW"/>
</dbReference>
<keyword evidence="2" id="KW-0489">Methyltransferase</keyword>
<organism evidence="4 5">
    <name type="scientific">Eubacterium limosum</name>
    <dbReference type="NCBI Taxonomy" id="1736"/>
    <lineage>
        <taxon>Bacteria</taxon>
        <taxon>Bacillati</taxon>
        <taxon>Bacillota</taxon>
        <taxon>Clostridia</taxon>
        <taxon>Eubacteriales</taxon>
        <taxon>Eubacteriaceae</taxon>
        <taxon>Eubacterium</taxon>
    </lineage>
</organism>
<evidence type="ECO:0008006" key="6">
    <source>
        <dbReference type="Google" id="ProtNLM"/>
    </source>
</evidence>
<dbReference type="GO" id="GO:0032259">
    <property type="term" value="P:methylation"/>
    <property type="evidence" value="ECO:0007669"/>
    <property type="project" value="UniProtKB-KW"/>
</dbReference>
<dbReference type="Proteomes" id="UP000192391">
    <property type="component" value="Chromosome"/>
</dbReference>
<dbReference type="GO" id="GO:0015948">
    <property type="term" value="P:methanogenesis"/>
    <property type="evidence" value="ECO:0007669"/>
    <property type="project" value="InterPro"/>
</dbReference>
<evidence type="ECO:0000313" key="5">
    <source>
        <dbReference type="Proteomes" id="UP000192391"/>
    </source>
</evidence>
<dbReference type="Gene3D" id="3.20.20.480">
    <property type="entry name" value="Trimethylamine methyltransferase-like"/>
    <property type="match status" value="1"/>
</dbReference>